<name>A0A9P0A4T7_BEMTA</name>
<keyword evidence="7" id="KW-0256">Endoplasmic reticulum</keyword>
<keyword evidence="11 14" id="KW-0503">Monooxygenase</keyword>
<keyword evidence="6 13" id="KW-0479">Metal-binding</keyword>
<dbReference type="GO" id="GO:0020037">
    <property type="term" value="F:heme binding"/>
    <property type="evidence" value="ECO:0007669"/>
    <property type="project" value="InterPro"/>
</dbReference>
<evidence type="ECO:0000256" key="11">
    <source>
        <dbReference type="ARBA" id="ARBA00023033"/>
    </source>
</evidence>
<reference evidence="16" key="1">
    <citation type="submission" date="2021-12" db="EMBL/GenBank/DDBJ databases">
        <authorList>
            <person name="King R."/>
        </authorList>
    </citation>
    <scope>NUCLEOTIDE SEQUENCE</scope>
</reference>
<feature type="transmembrane region" description="Helical" evidence="15">
    <location>
        <begin position="6"/>
        <end position="26"/>
    </location>
</feature>
<dbReference type="GO" id="GO:0016705">
    <property type="term" value="F:oxidoreductase activity, acting on paired donors, with incorporation or reduction of molecular oxygen"/>
    <property type="evidence" value="ECO:0007669"/>
    <property type="project" value="InterPro"/>
</dbReference>
<dbReference type="Proteomes" id="UP001152759">
    <property type="component" value="Chromosome 2"/>
</dbReference>
<dbReference type="Pfam" id="PF00067">
    <property type="entry name" value="p450"/>
    <property type="match status" value="1"/>
</dbReference>
<evidence type="ECO:0000256" key="5">
    <source>
        <dbReference type="ARBA" id="ARBA00022617"/>
    </source>
</evidence>
<dbReference type="GO" id="GO:0005789">
    <property type="term" value="C:endoplasmic reticulum membrane"/>
    <property type="evidence" value="ECO:0007669"/>
    <property type="project" value="UniProtKB-SubCell"/>
</dbReference>
<dbReference type="AlphaFoldDB" id="A0A9P0A4T7"/>
<organism evidence="16 17">
    <name type="scientific">Bemisia tabaci</name>
    <name type="common">Sweetpotato whitefly</name>
    <name type="synonym">Aleurodes tabaci</name>
    <dbReference type="NCBI Taxonomy" id="7038"/>
    <lineage>
        <taxon>Eukaryota</taxon>
        <taxon>Metazoa</taxon>
        <taxon>Ecdysozoa</taxon>
        <taxon>Arthropoda</taxon>
        <taxon>Hexapoda</taxon>
        <taxon>Insecta</taxon>
        <taxon>Pterygota</taxon>
        <taxon>Neoptera</taxon>
        <taxon>Paraneoptera</taxon>
        <taxon>Hemiptera</taxon>
        <taxon>Sternorrhyncha</taxon>
        <taxon>Aleyrodoidea</taxon>
        <taxon>Aleyrodidae</taxon>
        <taxon>Aleyrodinae</taxon>
        <taxon>Bemisia</taxon>
    </lineage>
</organism>
<keyword evidence="8" id="KW-0492">Microsome</keyword>
<evidence type="ECO:0008006" key="18">
    <source>
        <dbReference type="Google" id="ProtNLM"/>
    </source>
</evidence>
<comment type="similarity">
    <text evidence="4 14">Belongs to the cytochrome P450 family.</text>
</comment>
<keyword evidence="5 13" id="KW-0349">Heme</keyword>
<dbReference type="PROSITE" id="PS00086">
    <property type="entry name" value="CYTOCHROME_P450"/>
    <property type="match status" value="1"/>
</dbReference>
<evidence type="ECO:0000256" key="1">
    <source>
        <dbReference type="ARBA" id="ARBA00001971"/>
    </source>
</evidence>
<evidence type="ECO:0000256" key="2">
    <source>
        <dbReference type="ARBA" id="ARBA00004174"/>
    </source>
</evidence>
<protein>
    <recommendedName>
        <fullName evidence="18">Cytochrome P450</fullName>
    </recommendedName>
</protein>
<dbReference type="PANTHER" id="PTHR24292">
    <property type="entry name" value="CYTOCHROME P450"/>
    <property type="match status" value="1"/>
</dbReference>
<dbReference type="InterPro" id="IPR002401">
    <property type="entry name" value="Cyt_P450_E_grp-I"/>
</dbReference>
<dbReference type="GO" id="GO:0004497">
    <property type="term" value="F:monooxygenase activity"/>
    <property type="evidence" value="ECO:0007669"/>
    <property type="project" value="UniProtKB-KW"/>
</dbReference>
<dbReference type="KEGG" id="btab:109030486"/>
<sequence>MLPLPSLALNLAALLLLLVACFVFYVKKTHVHWRRRGVPFLRPTQDVVLSRRNKSLTIQERYRRLAPHPCGGVWLAAKPYLIVRDPQIVQTVLIKAFSHFTDRGLIMPEDIDPLSANLFNLSGDRWKNIRIKLIHSFSAVKLKSIFILLEECTKVLDKYLQEKLKDAPELEVRDMMMRFTIDVIGTCAFGFDCKTIFDAESEFRRVGLKFAPNWVRMALREAVAAVHPRIVSWLNWKNIHPELEHFFTRVTEDTVRARNQSPLKRKDFMQLLINVQEEERKLLQGQDPKDQEPLFTDQILAGQVFLFFVAGFESSSITLSYCLYELALNPDIMDKLHDEIHQVLDARDGKLDYDTFKEMPYLECVIYETLRKYPTLGWLDRICTKTFEDPNSSLIIDENTNVIIPVYALHHDPQYFPNPQKFDPERFNAENKSSIVPGTYLPFGAGPRICVGMRFALLEIKAALTLIIGKYTVHPTERTPIPVKFQHRAFFNISNQGLHLRFKERPKVA</sequence>
<evidence type="ECO:0000256" key="15">
    <source>
        <dbReference type="SAM" id="Phobius"/>
    </source>
</evidence>
<dbReference type="EMBL" id="OU963863">
    <property type="protein sequence ID" value="CAH0384240.1"/>
    <property type="molecule type" value="Genomic_DNA"/>
</dbReference>
<dbReference type="SUPFAM" id="SSF48264">
    <property type="entry name" value="Cytochrome P450"/>
    <property type="match status" value="1"/>
</dbReference>
<evidence type="ECO:0000256" key="8">
    <source>
        <dbReference type="ARBA" id="ARBA00022848"/>
    </source>
</evidence>
<dbReference type="FunFam" id="1.10.630.10:FF:000042">
    <property type="entry name" value="Cytochrome P450"/>
    <property type="match status" value="1"/>
</dbReference>
<evidence type="ECO:0000313" key="17">
    <source>
        <dbReference type="Proteomes" id="UP001152759"/>
    </source>
</evidence>
<dbReference type="PANTHER" id="PTHR24292:SF54">
    <property type="entry name" value="CYP9F3-RELATED"/>
    <property type="match status" value="1"/>
</dbReference>
<dbReference type="Gene3D" id="1.10.630.10">
    <property type="entry name" value="Cytochrome P450"/>
    <property type="match status" value="1"/>
</dbReference>
<dbReference type="InterPro" id="IPR050476">
    <property type="entry name" value="Insect_CytP450_Detox"/>
</dbReference>
<evidence type="ECO:0000313" key="16">
    <source>
        <dbReference type="EMBL" id="CAH0384240.1"/>
    </source>
</evidence>
<keyword evidence="9 14" id="KW-0560">Oxidoreductase</keyword>
<evidence type="ECO:0000256" key="6">
    <source>
        <dbReference type="ARBA" id="ARBA00022723"/>
    </source>
</evidence>
<comment type="subcellular location">
    <subcellularLocation>
        <location evidence="3">Endoplasmic reticulum membrane</location>
        <topology evidence="3">Peripheral membrane protein</topology>
    </subcellularLocation>
    <subcellularLocation>
        <location evidence="2">Microsome membrane</location>
        <topology evidence="2">Peripheral membrane protein</topology>
    </subcellularLocation>
</comment>
<evidence type="ECO:0000256" key="4">
    <source>
        <dbReference type="ARBA" id="ARBA00010617"/>
    </source>
</evidence>
<dbReference type="InterPro" id="IPR017972">
    <property type="entry name" value="Cyt_P450_CS"/>
</dbReference>
<evidence type="ECO:0000256" key="14">
    <source>
        <dbReference type="RuleBase" id="RU000461"/>
    </source>
</evidence>
<dbReference type="PRINTS" id="PR00463">
    <property type="entry name" value="EP450I"/>
</dbReference>
<evidence type="ECO:0000256" key="7">
    <source>
        <dbReference type="ARBA" id="ARBA00022824"/>
    </source>
</evidence>
<keyword evidence="12 15" id="KW-0472">Membrane</keyword>
<keyword evidence="15" id="KW-1133">Transmembrane helix</keyword>
<dbReference type="InterPro" id="IPR001128">
    <property type="entry name" value="Cyt_P450"/>
</dbReference>
<keyword evidence="15" id="KW-0812">Transmembrane</keyword>
<evidence type="ECO:0000256" key="3">
    <source>
        <dbReference type="ARBA" id="ARBA00004406"/>
    </source>
</evidence>
<dbReference type="PRINTS" id="PR00385">
    <property type="entry name" value="P450"/>
</dbReference>
<dbReference type="GO" id="GO:0005506">
    <property type="term" value="F:iron ion binding"/>
    <property type="evidence" value="ECO:0007669"/>
    <property type="project" value="InterPro"/>
</dbReference>
<evidence type="ECO:0000256" key="12">
    <source>
        <dbReference type="ARBA" id="ARBA00023136"/>
    </source>
</evidence>
<dbReference type="CDD" id="cd11056">
    <property type="entry name" value="CYP6-like"/>
    <property type="match status" value="1"/>
</dbReference>
<comment type="cofactor">
    <cofactor evidence="1 13">
        <name>heme</name>
        <dbReference type="ChEBI" id="CHEBI:30413"/>
    </cofactor>
</comment>
<gene>
    <name evidence="16" type="ORF">BEMITA_LOCUS3595</name>
</gene>
<accession>A0A9P0A4T7</accession>
<keyword evidence="17" id="KW-1185">Reference proteome</keyword>
<evidence type="ECO:0000256" key="10">
    <source>
        <dbReference type="ARBA" id="ARBA00023004"/>
    </source>
</evidence>
<dbReference type="InterPro" id="IPR036396">
    <property type="entry name" value="Cyt_P450_sf"/>
</dbReference>
<proteinExistence type="inferred from homology"/>
<evidence type="ECO:0000256" key="13">
    <source>
        <dbReference type="PIRSR" id="PIRSR602401-1"/>
    </source>
</evidence>
<feature type="binding site" description="axial binding residue" evidence="13">
    <location>
        <position position="450"/>
    </location>
    <ligand>
        <name>heme</name>
        <dbReference type="ChEBI" id="CHEBI:30413"/>
    </ligand>
    <ligandPart>
        <name>Fe</name>
        <dbReference type="ChEBI" id="CHEBI:18248"/>
    </ligandPart>
</feature>
<keyword evidence="10 13" id="KW-0408">Iron</keyword>
<evidence type="ECO:0000256" key="9">
    <source>
        <dbReference type="ARBA" id="ARBA00023002"/>
    </source>
</evidence>